<feature type="transmembrane region" description="Helical" evidence="2">
    <location>
        <begin position="94"/>
        <end position="113"/>
    </location>
</feature>
<keyword evidence="2" id="KW-0472">Membrane</keyword>
<name>A0ABU2GRS9_9ACTN</name>
<protein>
    <recommendedName>
        <fullName evidence="5">DUF2946 domain-containing protein</fullName>
    </recommendedName>
</protein>
<proteinExistence type="predicted"/>
<dbReference type="RefSeq" id="WP_310950364.1">
    <property type="nucleotide sequence ID" value="NZ_JAVLUS010000007.1"/>
</dbReference>
<dbReference type="EMBL" id="JAVLUS010000007">
    <property type="protein sequence ID" value="MDS1114168.1"/>
    <property type="molecule type" value="Genomic_DNA"/>
</dbReference>
<evidence type="ECO:0000313" key="3">
    <source>
        <dbReference type="EMBL" id="MDS1114168.1"/>
    </source>
</evidence>
<feature type="region of interest" description="Disordered" evidence="1">
    <location>
        <begin position="36"/>
        <end position="55"/>
    </location>
</feature>
<evidence type="ECO:0000256" key="2">
    <source>
        <dbReference type="SAM" id="Phobius"/>
    </source>
</evidence>
<evidence type="ECO:0000256" key="1">
    <source>
        <dbReference type="SAM" id="MobiDB-lite"/>
    </source>
</evidence>
<comment type="caution">
    <text evidence="3">The sequence shown here is derived from an EMBL/GenBank/DDBJ whole genome shotgun (WGS) entry which is preliminary data.</text>
</comment>
<keyword evidence="2" id="KW-1133">Transmembrane helix</keyword>
<evidence type="ECO:0000313" key="4">
    <source>
        <dbReference type="Proteomes" id="UP001265083"/>
    </source>
</evidence>
<sequence length="142" mass="15096">MSWRRARTIRRYRGLILPLVLAVMLMHTVIAGPAATDGGPGSHSPAGHQAAATSHPGMTPAAMIGEAPSMSGADCGDHDHGCVFIRAADLDLPAAALVLLAWAFLSLSAAALYRRARRRVVVLGRPPPWAIHSHLQLQVIRC</sequence>
<reference evidence="3 4" key="1">
    <citation type="submission" date="2023-08" db="EMBL/GenBank/DDBJ databases">
        <title>Bioegradation of LLDPE and BLDPE plastic by marine bacteria from coast plastic debris.</title>
        <authorList>
            <person name="Rong Z."/>
        </authorList>
    </citation>
    <scope>NUCLEOTIDE SEQUENCE [LARGE SCALE GENOMIC DNA]</scope>
    <source>
        <strain evidence="3 4">Z-2</strain>
    </source>
</reference>
<accession>A0ABU2GRS9</accession>
<keyword evidence="4" id="KW-1185">Reference proteome</keyword>
<gene>
    <name evidence="3" type="ORF">RD149_10330</name>
</gene>
<evidence type="ECO:0008006" key="5">
    <source>
        <dbReference type="Google" id="ProtNLM"/>
    </source>
</evidence>
<keyword evidence="2" id="KW-0812">Transmembrane</keyword>
<dbReference type="Proteomes" id="UP001265083">
    <property type="component" value="Unassembled WGS sequence"/>
</dbReference>
<organism evidence="3 4">
    <name type="scientific">Gordonia westfalica</name>
    <dbReference type="NCBI Taxonomy" id="158898"/>
    <lineage>
        <taxon>Bacteria</taxon>
        <taxon>Bacillati</taxon>
        <taxon>Actinomycetota</taxon>
        <taxon>Actinomycetes</taxon>
        <taxon>Mycobacteriales</taxon>
        <taxon>Gordoniaceae</taxon>
        <taxon>Gordonia</taxon>
    </lineage>
</organism>